<dbReference type="EMBL" id="JAQZSM010000002">
    <property type="protein sequence ID" value="MDD7969982.1"/>
    <property type="molecule type" value="Genomic_DNA"/>
</dbReference>
<dbReference type="RefSeq" id="WP_274350541.1">
    <property type="nucleotide sequence ID" value="NZ_JAQZSM010000002.1"/>
</dbReference>
<comment type="caution">
    <text evidence="1">The sequence shown here is derived from an EMBL/GenBank/DDBJ whole genome shotgun (WGS) entry which is preliminary data.</text>
</comment>
<evidence type="ECO:0000313" key="2">
    <source>
        <dbReference type="Proteomes" id="UP001431784"/>
    </source>
</evidence>
<accession>A0ABT5T4D8</accession>
<evidence type="ECO:0000313" key="1">
    <source>
        <dbReference type="EMBL" id="MDD7969982.1"/>
    </source>
</evidence>
<protein>
    <submittedName>
        <fullName evidence="1">Uncharacterized protein</fullName>
    </submittedName>
</protein>
<proteinExistence type="predicted"/>
<dbReference type="Proteomes" id="UP001431784">
    <property type="component" value="Unassembled WGS sequence"/>
</dbReference>
<keyword evidence="2" id="KW-1185">Reference proteome</keyword>
<sequence>MSQPRLEIVTYNVGSVAEADRQRHNARELAVTLKGFSGWLPLTCAKNTARRGDLVVWRNQDAADNAAKTVGSADEFAAFRATISEFGYMDHFVLPYGGLPMMQAGDGLELGRFRLRSGVTEAMLRVAHARMVENQLSQQPGWRGQRLAKLEDGTWVDMAFAATDADARAICASWAGNADCDAFLALIEPISMEFGMLA</sequence>
<name>A0ABT5T4D8_9RHOB</name>
<organism evidence="1 2">
    <name type="scientific">Roseinatronobacter alkalisoli</name>
    <dbReference type="NCBI Taxonomy" id="3028235"/>
    <lineage>
        <taxon>Bacteria</taxon>
        <taxon>Pseudomonadati</taxon>
        <taxon>Pseudomonadota</taxon>
        <taxon>Alphaproteobacteria</taxon>
        <taxon>Rhodobacterales</taxon>
        <taxon>Paracoccaceae</taxon>
        <taxon>Roseinatronobacter</taxon>
    </lineage>
</organism>
<gene>
    <name evidence="1" type="ORF">PUT78_02625</name>
</gene>
<reference evidence="1" key="1">
    <citation type="submission" date="2023-02" db="EMBL/GenBank/DDBJ databases">
        <title>Description of Roseinatronobacter alkalisoli sp. nov., an alkaliphilic bacerium isolated from soda soil.</title>
        <authorList>
            <person name="Wei W."/>
        </authorList>
    </citation>
    <scope>NUCLEOTIDE SEQUENCE</scope>
    <source>
        <strain evidence="1">HJB301</strain>
    </source>
</reference>